<proteinExistence type="predicted"/>
<keyword evidence="1" id="KW-1133">Transmembrane helix</keyword>
<evidence type="ECO:0000313" key="2">
    <source>
        <dbReference type="EMBL" id="KAA6317837.1"/>
    </source>
</evidence>
<keyword evidence="1" id="KW-0472">Membrane</keyword>
<feature type="non-terminal residue" evidence="2">
    <location>
        <position position="1"/>
    </location>
</feature>
<organism evidence="2 3">
    <name type="scientific">Streblomastix strix</name>
    <dbReference type="NCBI Taxonomy" id="222440"/>
    <lineage>
        <taxon>Eukaryota</taxon>
        <taxon>Metamonada</taxon>
        <taxon>Preaxostyla</taxon>
        <taxon>Oxymonadida</taxon>
        <taxon>Streblomastigidae</taxon>
        <taxon>Streblomastix</taxon>
    </lineage>
</organism>
<comment type="caution">
    <text evidence="2">The sequence shown here is derived from an EMBL/GenBank/DDBJ whole genome shotgun (WGS) entry which is preliminary data.</text>
</comment>
<evidence type="ECO:0000256" key="1">
    <source>
        <dbReference type="SAM" id="Phobius"/>
    </source>
</evidence>
<dbReference type="EMBL" id="SNRW01046466">
    <property type="protein sequence ID" value="KAA6317837.1"/>
    <property type="molecule type" value="Genomic_DNA"/>
</dbReference>
<accession>A0A5J4Q882</accession>
<feature type="non-terminal residue" evidence="2">
    <location>
        <position position="147"/>
    </location>
</feature>
<sequence length="147" mass="16698">NYSPDSTGVSVIDIDWQQKGNMIDILTTIANIADDISSSYWDSNLDRFKNLLFYMRANIPVTIIEVSKQIGIEYCNSAQKNAIMSVIISVVLGVVALVVPLIVNIVQFVYTIRKLKRERHTVFFTLAKAPKSEYLNLKKRLDDVEKD</sequence>
<keyword evidence="1" id="KW-0812">Transmembrane</keyword>
<dbReference type="AlphaFoldDB" id="A0A5J4Q882"/>
<evidence type="ECO:0000313" key="3">
    <source>
        <dbReference type="Proteomes" id="UP000324800"/>
    </source>
</evidence>
<dbReference type="Proteomes" id="UP000324800">
    <property type="component" value="Unassembled WGS sequence"/>
</dbReference>
<protein>
    <submittedName>
        <fullName evidence="2">Uncharacterized protein</fullName>
    </submittedName>
</protein>
<gene>
    <name evidence="2" type="ORF">EZS28_055030</name>
</gene>
<feature type="transmembrane region" description="Helical" evidence="1">
    <location>
        <begin position="82"/>
        <end position="110"/>
    </location>
</feature>
<reference evidence="2 3" key="1">
    <citation type="submission" date="2019-03" db="EMBL/GenBank/DDBJ databases">
        <title>Single cell metagenomics reveals metabolic interactions within the superorganism composed of flagellate Streblomastix strix and complex community of Bacteroidetes bacteria on its surface.</title>
        <authorList>
            <person name="Treitli S.C."/>
            <person name="Kolisko M."/>
            <person name="Husnik F."/>
            <person name="Keeling P."/>
            <person name="Hampl V."/>
        </authorList>
    </citation>
    <scope>NUCLEOTIDE SEQUENCE [LARGE SCALE GENOMIC DNA]</scope>
    <source>
        <strain evidence="2">ST1C</strain>
    </source>
</reference>
<name>A0A5J4Q882_9EUKA</name>